<comment type="caution">
    <text evidence="6">The sequence shown here is derived from an EMBL/GenBank/DDBJ whole genome shotgun (WGS) entry which is preliminary data.</text>
</comment>
<feature type="transmembrane region" description="Helical" evidence="5">
    <location>
        <begin position="143"/>
        <end position="162"/>
    </location>
</feature>
<feature type="transmembrane region" description="Helical" evidence="5">
    <location>
        <begin position="174"/>
        <end position="191"/>
    </location>
</feature>
<dbReference type="GO" id="GO:0016020">
    <property type="term" value="C:membrane"/>
    <property type="evidence" value="ECO:0007669"/>
    <property type="project" value="UniProtKB-SubCell"/>
</dbReference>
<dbReference type="PIRSF" id="PIRSF006060">
    <property type="entry name" value="AA_transporter"/>
    <property type="match status" value="1"/>
</dbReference>
<evidence type="ECO:0000256" key="2">
    <source>
        <dbReference type="ARBA" id="ARBA00022692"/>
    </source>
</evidence>
<evidence type="ECO:0000313" key="7">
    <source>
        <dbReference type="Proteomes" id="UP001296776"/>
    </source>
</evidence>
<evidence type="ECO:0000256" key="5">
    <source>
        <dbReference type="SAM" id="Phobius"/>
    </source>
</evidence>
<dbReference type="Gene3D" id="1.20.1740.10">
    <property type="entry name" value="Amino acid/polyamine transporter I"/>
    <property type="match status" value="1"/>
</dbReference>
<evidence type="ECO:0000256" key="3">
    <source>
        <dbReference type="ARBA" id="ARBA00022989"/>
    </source>
</evidence>
<dbReference type="PANTHER" id="PTHR11785">
    <property type="entry name" value="AMINO ACID TRANSPORTER"/>
    <property type="match status" value="1"/>
</dbReference>
<comment type="subcellular location">
    <subcellularLocation>
        <location evidence="1">Membrane</location>
        <topology evidence="1">Multi-pass membrane protein</topology>
    </subcellularLocation>
</comment>
<feature type="transmembrane region" description="Helical" evidence="5">
    <location>
        <begin position="110"/>
        <end position="131"/>
    </location>
</feature>
<accession>A0AAJ0U5C3</accession>
<dbReference type="EMBL" id="NRSJ01000021">
    <property type="protein sequence ID" value="MBK1705418.1"/>
    <property type="molecule type" value="Genomic_DNA"/>
</dbReference>
<keyword evidence="2 5" id="KW-0812">Transmembrane</keyword>
<dbReference type="AlphaFoldDB" id="A0AAJ0U5C3"/>
<feature type="transmembrane region" description="Helical" evidence="5">
    <location>
        <begin position="332"/>
        <end position="352"/>
    </location>
</feature>
<feature type="transmembrane region" description="Helical" evidence="5">
    <location>
        <begin position="31"/>
        <end position="55"/>
    </location>
</feature>
<dbReference type="PANTHER" id="PTHR11785:SF512">
    <property type="entry name" value="SOBREMESA, ISOFORM B"/>
    <property type="match status" value="1"/>
</dbReference>
<feature type="transmembrane region" description="Helical" evidence="5">
    <location>
        <begin position="211"/>
        <end position="229"/>
    </location>
</feature>
<evidence type="ECO:0000256" key="4">
    <source>
        <dbReference type="ARBA" id="ARBA00023136"/>
    </source>
</evidence>
<protein>
    <submittedName>
        <fullName evidence="6">Amino acid permease</fullName>
    </submittedName>
</protein>
<gene>
    <name evidence="6" type="ORF">CKO40_12880</name>
</gene>
<feature type="transmembrane region" description="Helical" evidence="5">
    <location>
        <begin position="264"/>
        <end position="288"/>
    </location>
</feature>
<reference evidence="6" key="2">
    <citation type="journal article" date="2020" name="Microorganisms">
        <title>Osmotic Adaptation and Compatible Solute Biosynthesis of Phototrophic Bacteria as Revealed from Genome Analyses.</title>
        <authorList>
            <person name="Imhoff J.F."/>
            <person name="Rahn T."/>
            <person name="Kunzel S."/>
            <person name="Keller A."/>
            <person name="Neulinger S.C."/>
        </authorList>
    </citation>
    <scope>NUCLEOTIDE SEQUENCE</scope>
    <source>
        <strain evidence="6">DSM 11080</strain>
    </source>
</reference>
<reference evidence="6" key="1">
    <citation type="submission" date="2017-08" db="EMBL/GenBank/DDBJ databases">
        <authorList>
            <person name="Imhoff J.F."/>
            <person name="Rahn T."/>
            <person name="Kuenzel S."/>
            <person name="Neulinger S.C."/>
        </authorList>
    </citation>
    <scope>NUCLEOTIDE SEQUENCE</scope>
    <source>
        <strain evidence="6">DSM 11080</strain>
    </source>
</reference>
<feature type="transmembrane region" description="Helical" evidence="5">
    <location>
        <begin position="373"/>
        <end position="391"/>
    </location>
</feature>
<dbReference type="InterPro" id="IPR050598">
    <property type="entry name" value="AminoAcid_Transporter"/>
</dbReference>
<keyword evidence="7" id="KW-1185">Reference proteome</keyword>
<dbReference type="InterPro" id="IPR002293">
    <property type="entry name" value="AA/rel_permease1"/>
</dbReference>
<dbReference type="Pfam" id="PF13520">
    <property type="entry name" value="AA_permease_2"/>
    <property type="match status" value="1"/>
</dbReference>
<evidence type="ECO:0000313" key="6">
    <source>
        <dbReference type="EMBL" id="MBK1705418.1"/>
    </source>
</evidence>
<proteinExistence type="predicted"/>
<organism evidence="6 7">
    <name type="scientific">Halochromatium glycolicum</name>
    <dbReference type="NCBI Taxonomy" id="85075"/>
    <lineage>
        <taxon>Bacteria</taxon>
        <taxon>Pseudomonadati</taxon>
        <taxon>Pseudomonadota</taxon>
        <taxon>Gammaproteobacteria</taxon>
        <taxon>Chromatiales</taxon>
        <taxon>Chromatiaceae</taxon>
        <taxon>Halochromatium</taxon>
    </lineage>
</organism>
<dbReference type="Proteomes" id="UP001296776">
    <property type="component" value="Unassembled WGS sequence"/>
</dbReference>
<name>A0AAJ0U5C3_9GAMM</name>
<feature type="transmembrane region" description="Helical" evidence="5">
    <location>
        <begin position="309"/>
        <end position="326"/>
    </location>
</feature>
<sequence length="424" mass="44592">MLLVVANMVGTGVFTTLGLQAEGVQDGAALLLLWLVGGLVALSGALCYAELAAALPRSGGEYHFLSRIYGPRLGELAGVVSTTVGFAAPMALAAMAFGRYAGTVLPVPPQWLALAALVLVTLIQGFDVGWGRRFQVGATLLKILLILVFCVLGLAVTAPPGALSPWPGPSTLDAVFSAPFALSLVYVSYAYSGWNAASYVTAEVRHPQRSVPMALIGGTLIVTSLYLLLNLTFLRTVPLASLAGTVEVGALAAEHMVGPVGGQLLSLSLSLLLISTISAMALAGPRVIEEMARDRSILAPLCRRSPRGAPTRSVLLLAALAFAFILTDSFAFVLGFAGFTLVLFSLLCVLGLMRLRRREPGLVRPFRVPWYPLPPLLFVLIAVSSLIVVAIEQPLVVLGGAIAIGLLWLALDRAALIAQRFQDS</sequence>
<evidence type="ECO:0000256" key="1">
    <source>
        <dbReference type="ARBA" id="ARBA00004141"/>
    </source>
</evidence>
<keyword evidence="3 5" id="KW-1133">Transmembrane helix</keyword>
<feature type="transmembrane region" description="Helical" evidence="5">
    <location>
        <begin position="76"/>
        <end position="98"/>
    </location>
</feature>
<feature type="transmembrane region" description="Helical" evidence="5">
    <location>
        <begin position="397"/>
        <end position="418"/>
    </location>
</feature>
<keyword evidence="4 5" id="KW-0472">Membrane</keyword>
<dbReference type="GO" id="GO:0015179">
    <property type="term" value="F:L-amino acid transmembrane transporter activity"/>
    <property type="evidence" value="ECO:0007669"/>
    <property type="project" value="TreeGrafter"/>
</dbReference>